<organism evidence="1 2">
    <name type="scientific">Methylobacterium marchantiae</name>
    <dbReference type="NCBI Taxonomy" id="600331"/>
    <lineage>
        <taxon>Bacteria</taxon>
        <taxon>Pseudomonadati</taxon>
        <taxon>Pseudomonadota</taxon>
        <taxon>Alphaproteobacteria</taxon>
        <taxon>Hyphomicrobiales</taxon>
        <taxon>Methylobacteriaceae</taxon>
        <taxon>Methylobacterium</taxon>
    </lineage>
</organism>
<gene>
    <name evidence="1" type="ORF">ACFQ4G_03010</name>
</gene>
<protein>
    <submittedName>
        <fullName evidence="1">Uncharacterized protein</fullName>
    </submittedName>
</protein>
<dbReference type="RefSeq" id="WP_238203688.1">
    <property type="nucleotide sequence ID" value="NZ_JBHTND010000003.1"/>
</dbReference>
<sequence length="58" mass="6495">MRDSRWPDPDSLTRYDNVTVGDLVKGIGASDAFCKLRAARQIDPLAQPEGRPVIRQEL</sequence>
<dbReference type="EMBL" id="JBHTND010000003">
    <property type="protein sequence ID" value="MFD1300555.1"/>
    <property type="molecule type" value="Genomic_DNA"/>
</dbReference>
<evidence type="ECO:0000313" key="1">
    <source>
        <dbReference type="EMBL" id="MFD1300555.1"/>
    </source>
</evidence>
<comment type="caution">
    <text evidence="1">The sequence shown here is derived from an EMBL/GenBank/DDBJ whole genome shotgun (WGS) entry which is preliminary data.</text>
</comment>
<keyword evidence="2" id="KW-1185">Reference proteome</keyword>
<evidence type="ECO:0000313" key="2">
    <source>
        <dbReference type="Proteomes" id="UP001597176"/>
    </source>
</evidence>
<proteinExistence type="predicted"/>
<accession>A0ABW3WUG1</accession>
<reference evidence="2" key="1">
    <citation type="journal article" date="2019" name="Int. J. Syst. Evol. Microbiol.">
        <title>The Global Catalogue of Microorganisms (GCM) 10K type strain sequencing project: providing services to taxonomists for standard genome sequencing and annotation.</title>
        <authorList>
            <consortium name="The Broad Institute Genomics Platform"/>
            <consortium name="The Broad Institute Genome Sequencing Center for Infectious Disease"/>
            <person name="Wu L."/>
            <person name="Ma J."/>
        </authorList>
    </citation>
    <scope>NUCLEOTIDE SEQUENCE [LARGE SCALE GENOMIC DNA]</scope>
    <source>
        <strain evidence="2">CCUG 56108</strain>
    </source>
</reference>
<name>A0ABW3WUG1_9HYPH</name>
<dbReference type="Proteomes" id="UP001597176">
    <property type="component" value="Unassembled WGS sequence"/>
</dbReference>